<dbReference type="InterPro" id="IPR028082">
    <property type="entry name" value="Peripla_BP_I"/>
</dbReference>
<dbReference type="PANTHER" id="PTHR30146:SF148">
    <property type="entry name" value="HTH-TYPE TRANSCRIPTIONAL REPRESSOR PURR-RELATED"/>
    <property type="match status" value="1"/>
</dbReference>
<keyword evidence="4" id="KW-0804">Transcription</keyword>
<evidence type="ECO:0000259" key="5">
    <source>
        <dbReference type="SMART" id="SM00354"/>
    </source>
</evidence>
<keyword evidence="7" id="KW-1185">Reference proteome</keyword>
<accession>A0ABV6BSI3</accession>
<gene>
    <name evidence="6" type="ORF">ACFFLS_15225</name>
</gene>
<dbReference type="Gene3D" id="1.10.260.40">
    <property type="entry name" value="lambda repressor-like DNA-binding domains"/>
    <property type="match status" value="1"/>
</dbReference>
<evidence type="ECO:0000313" key="6">
    <source>
        <dbReference type="EMBL" id="MFC0078400.1"/>
    </source>
</evidence>
<organism evidence="6 7">
    <name type="scientific">Flavobacterium procerum</name>
    <dbReference type="NCBI Taxonomy" id="1455569"/>
    <lineage>
        <taxon>Bacteria</taxon>
        <taxon>Pseudomonadati</taxon>
        <taxon>Bacteroidota</taxon>
        <taxon>Flavobacteriia</taxon>
        <taxon>Flavobacteriales</taxon>
        <taxon>Flavobacteriaceae</taxon>
        <taxon>Flavobacterium</taxon>
    </lineage>
</organism>
<dbReference type="SUPFAM" id="SSF47413">
    <property type="entry name" value="lambda repressor-like DNA-binding domains"/>
    <property type="match status" value="1"/>
</dbReference>
<evidence type="ECO:0000256" key="2">
    <source>
        <dbReference type="ARBA" id="ARBA00023015"/>
    </source>
</evidence>
<dbReference type="SUPFAM" id="SSF53822">
    <property type="entry name" value="Periplasmic binding protein-like I"/>
    <property type="match status" value="1"/>
</dbReference>
<evidence type="ECO:0000256" key="4">
    <source>
        <dbReference type="ARBA" id="ARBA00023163"/>
    </source>
</evidence>
<dbReference type="Proteomes" id="UP001589734">
    <property type="component" value="Unassembled WGS sequence"/>
</dbReference>
<sequence length="348" mass="39849">MKPVTIEDIARRLSVPVSTVSKAFRNVKSIDPYLKDQIDHLSQKLGYNPDIQTFDISSETKNIGFVVPKVTTPFFAKVLRGIRKTLDPLGYKIIILESYKNAERERENLFQLEAFKVDGIILSPCDERSNNYICQVLIQRGVPIVIFDKKATIYDIGILNINEYLIGHRRYEELVHNGYRKTAWLMGKTEFRAISENARGYDHIMKKQGIDSSLIIKTASFETDDVKTALKNFLESNIEFDSIFAYSNSLAIDALRYLQSQNIPITENAISYYLGPESTNLEKPLPGMGETTAELLLDKINDKLDPEKAIFFDNEFIDMYLGSGKSWTICAGRESLFFKKKRPKKRKK</sequence>
<dbReference type="CDD" id="cd01392">
    <property type="entry name" value="HTH_LacI"/>
    <property type="match status" value="1"/>
</dbReference>
<reference evidence="6 7" key="1">
    <citation type="submission" date="2024-09" db="EMBL/GenBank/DDBJ databases">
        <authorList>
            <person name="Sun Q."/>
            <person name="Mori K."/>
        </authorList>
    </citation>
    <scope>NUCLEOTIDE SEQUENCE [LARGE SCALE GENOMIC DNA]</scope>
    <source>
        <strain evidence="6 7">CGMCC 1.12926</strain>
    </source>
</reference>
<dbReference type="Pfam" id="PF00532">
    <property type="entry name" value="Peripla_BP_1"/>
    <property type="match status" value="1"/>
</dbReference>
<evidence type="ECO:0000313" key="7">
    <source>
        <dbReference type="Proteomes" id="UP001589734"/>
    </source>
</evidence>
<dbReference type="EMBL" id="JBHLYW010000010">
    <property type="protein sequence ID" value="MFC0078400.1"/>
    <property type="molecule type" value="Genomic_DNA"/>
</dbReference>
<dbReference type="RefSeq" id="WP_379684639.1">
    <property type="nucleotide sequence ID" value="NZ_JBHLYW010000010.1"/>
</dbReference>
<dbReference type="Gene3D" id="3.40.50.2300">
    <property type="match status" value="2"/>
</dbReference>
<dbReference type="InterPro" id="IPR010982">
    <property type="entry name" value="Lambda_DNA-bd_dom_sf"/>
</dbReference>
<feature type="domain" description="HTH lacI-type" evidence="5">
    <location>
        <begin position="3"/>
        <end position="72"/>
    </location>
</feature>
<name>A0ABV6BSI3_9FLAO</name>
<keyword evidence="1" id="KW-0678">Repressor</keyword>
<comment type="caution">
    <text evidence="6">The sequence shown here is derived from an EMBL/GenBank/DDBJ whole genome shotgun (WGS) entry which is preliminary data.</text>
</comment>
<dbReference type="InterPro" id="IPR000843">
    <property type="entry name" value="HTH_LacI"/>
</dbReference>
<dbReference type="PANTHER" id="PTHR30146">
    <property type="entry name" value="LACI-RELATED TRANSCRIPTIONAL REPRESSOR"/>
    <property type="match status" value="1"/>
</dbReference>
<dbReference type="InterPro" id="IPR001761">
    <property type="entry name" value="Peripla_BP/Lac1_sug-bd_dom"/>
</dbReference>
<dbReference type="CDD" id="cd06267">
    <property type="entry name" value="PBP1_LacI_sugar_binding-like"/>
    <property type="match status" value="1"/>
</dbReference>
<keyword evidence="2" id="KW-0805">Transcription regulation</keyword>
<evidence type="ECO:0000256" key="3">
    <source>
        <dbReference type="ARBA" id="ARBA00023125"/>
    </source>
</evidence>
<dbReference type="SMART" id="SM00354">
    <property type="entry name" value="HTH_LACI"/>
    <property type="match status" value="1"/>
</dbReference>
<dbReference type="GO" id="GO:0003677">
    <property type="term" value="F:DNA binding"/>
    <property type="evidence" value="ECO:0007669"/>
    <property type="project" value="UniProtKB-KW"/>
</dbReference>
<keyword evidence="3 6" id="KW-0238">DNA-binding</keyword>
<proteinExistence type="predicted"/>
<protein>
    <submittedName>
        <fullName evidence="6">LacI family DNA-binding transcriptional regulator</fullName>
    </submittedName>
</protein>
<evidence type="ECO:0000256" key="1">
    <source>
        <dbReference type="ARBA" id="ARBA00022491"/>
    </source>
</evidence>